<accession>A0A919FCX6</accession>
<proteinExistence type="predicted"/>
<reference evidence="3" key="1">
    <citation type="journal article" date="2014" name="Int. J. Syst. Evol. Microbiol.">
        <title>Complete genome sequence of Corynebacterium casei LMG S-19264T (=DSM 44701T), isolated from a smear-ripened cheese.</title>
        <authorList>
            <consortium name="US DOE Joint Genome Institute (JGI-PGF)"/>
            <person name="Walter F."/>
            <person name="Albersmeier A."/>
            <person name="Kalinowski J."/>
            <person name="Ruckert C."/>
        </authorList>
    </citation>
    <scope>NUCLEOTIDE SEQUENCE</scope>
    <source>
        <strain evidence="3">JCM 13306</strain>
    </source>
</reference>
<feature type="region of interest" description="Disordered" evidence="1">
    <location>
        <begin position="30"/>
        <end position="63"/>
    </location>
</feature>
<feature type="signal peptide" evidence="2">
    <location>
        <begin position="1"/>
        <end position="26"/>
    </location>
</feature>
<gene>
    <name evidence="3" type="ORF">GCM10009090_37910</name>
</gene>
<dbReference type="RefSeq" id="WP_434030154.1">
    <property type="nucleotide sequence ID" value="NZ_BNBA01000059.1"/>
</dbReference>
<sequence>MIDISRSLSYIALLLCLLACTRSNDAAVQGAPETEVSGDQQPPNPLVIPAPIGPAPERDGSARQIKQAALDFIEANYDGVTASASGDPDVAGSGMRLCASERHGAENFAALCGSEPGGEAQVDLYVLSDDGDLLASTTGLPGKGTDVEVFSFGIAGQHHGFLLEAGDVRQGLAQRSGTLYLRRGDELASAFTIALEYGKNLDCGAGDPNCTRLQRLLRPATGFDGMEVVETGVKEGQQVDRTYPVRFDAKAVEFSLPEALRTP</sequence>
<keyword evidence="2" id="KW-0732">Signal</keyword>
<comment type="caution">
    <text evidence="3">The sequence shown here is derived from an EMBL/GenBank/DDBJ whole genome shotgun (WGS) entry which is preliminary data.</text>
</comment>
<evidence type="ECO:0008006" key="5">
    <source>
        <dbReference type="Google" id="ProtNLM"/>
    </source>
</evidence>
<evidence type="ECO:0000313" key="4">
    <source>
        <dbReference type="Proteomes" id="UP000623958"/>
    </source>
</evidence>
<reference evidence="3" key="2">
    <citation type="submission" date="2020-09" db="EMBL/GenBank/DDBJ databases">
        <authorList>
            <person name="Sun Q."/>
            <person name="Ohkuma M."/>
        </authorList>
    </citation>
    <scope>NUCLEOTIDE SEQUENCE</scope>
    <source>
        <strain evidence="3">JCM 13306</strain>
    </source>
</reference>
<organism evidence="3 4">
    <name type="scientific">Xanthomonas boreopolis</name>
    <dbReference type="NCBI Taxonomy" id="86183"/>
    <lineage>
        <taxon>Bacteria</taxon>
        <taxon>Pseudomonadati</taxon>
        <taxon>Pseudomonadota</taxon>
        <taxon>Gammaproteobacteria</taxon>
        <taxon>Lysobacterales</taxon>
        <taxon>Lysobacteraceae</taxon>
        <taxon>Xanthomonas</taxon>
    </lineage>
</organism>
<feature type="chain" id="PRO_5037525526" description="Lipoprotein" evidence="2">
    <location>
        <begin position="27"/>
        <end position="263"/>
    </location>
</feature>
<keyword evidence="4" id="KW-1185">Reference proteome</keyword>
<name>A0A919FCX6_9XANT</name>
<evidence type="ECO:0000256" key="1">
    <source>
        <dbReference type="SAM" id="MobiDB-lite"/>
    </source>
</evidence>
<dbReference type="EMBL" id="BNBA01000059">
    <property type="protein sequence ID" value="GHH61434.1"/>
    <property type="molecule type" value="Genomic_DNA"/>
</dbReference>
<protein>
    <recommendedName>
        <fullName evidence="5">Lipoprotein</fullName>
    </recommendedName>
</protein>
<dbReference type="AlphaFoldDB" id="A0A919FCX6"/>
<evidence type="ECO:0000256" key="2">
    <source>
        <dbReference type="SAM" id="SignalP"/>
    </source>
</evidence>
<evidence type="ECO:0000313" key="3">
    <source>
        <dbReference type="EMBL" id="GHH61434.1"/>
    </source>
</evidence>
<dbReference type="Proteomes" id="UP000623958">
    <property type="component" value="Unassembled WGS sequence"/>
</dbReference>
<feature type="compositionally biased region" description="Pro residues" evidence="1">
    <location>
        <begin position="42"/>
        <end position="54"/>
    </location>
</feature>